<sequence>MKVLVVSDSHGDRDILTALIKEYQDKVDGLFHCGDSELEATDTVWDVFKTVQGNMDFDPDLPLSQTVDIGNERIFMIHGHQHQVKMTMEPLLTAASEAGASFAFFGHSHELGTEMQEGIVLLNPGSILLPRGKYPIPTYVIVETEGKEVNITYYNRRFDPVPGLQAHFTRS</sequence>
<protein>
    <recommendedName>
        <fullName evidence="2">Phosphoesterase</fullName>
        <ecNumber evidence="2">3.1.4.-</ecNumber>
    </recommendedName>
</protein>
<proteinExistence type="inferred from homology"/>
<dbReference type="InterPro" id="IPR041802">
    <property type="entry name" value="MPP_YfcE"/>
</dbReference>
<evidence type="ECO:0000313" key="4">
    <source>
        <dbReference type="EMBL" id="SFH74650.1"/>
    </source>
</evidence>
<dbReference type="Proteomes" id="UP000198668">
    <property type="component" value="Unassembled WGS sequence"/>
</dbReference>
<evidence type="ECO:0000313" key="5">
    <source>
        <dbReference type="Proteomes" id="UP000198668"/>
    </source>
</evidence>
<dbReference type="GO" id="GO:0016787">
    <property type="term" value="F:hydrolase activity"/>
    <property type="evidence" value="ECO:0007669"/>
    <property type="project" value="UniProtKB-UniRule"/>
</dbReference>
<reference evidence="4 5" key="1">
    <citation type="submission" date="2016-10" db="EMBL/GenBank/DDBJ databases">
        <authorList>
            <person name="de Groot N.N."/>
        </authorList>
    </citation>
    <scope>NUCLEOTIDE SEQUENCE [LARGE SCALE GENOMIC DNA]</scope>
    <source>
        <strain evidence="4 5">DSM 27630</strain>
    </source>
</reference>
<keyword evidence="5" id="KW-1185">Reference proteome</keyword>
<dbReference type="Pfam" id="PF12850">
    <property type="entry name" value="Metallophos_2"/>
    <property type="match status" value="1"/>
</dbReference>
<dbReference type="GO" id="GO:0046872">
    <property type="term" value="F:metal ion binding"/>
    <property type="evidence" value="ECO:0007669"/>
    <property type="project" value="UniProtKB-KW"/>
</dbReference>
<accession>A0A1I3CJ69</accession>
<dbReference type="InterPro" id="IPR029052">
    <property type="entry name" value="Metallo-depent_PP-like"/>
</dbReference>
<dbReference type="PANTHER" id="PTHR11124">
    <property type="entry name" value="VACUOLAR SORTING PROTEIN VPS29"/>
    <property type="match status" value="1"/>
</dbReference>
<feature type="domain" description="Calcineurin-like phosphoesterase" evidence="3">
    <location>
        <begin position="1"/>
        <end position="146"/>
    </location>
</feature>
<comment type="cofactor">
    <cofactor evidence="2">
        <name>a divalent metal cation</name>
        <dbReference type="ChEBI" id="CHEBI:60240"/>
    </cofactor>
</comment>
<dbReference type="InterPro" id="IPR000979">
    <property type="entry name" value="Phosphodiesterase_MJ0936/Vps29"/>
</dbReference>
<gene>
    <name evidence="4" type="ORF">SAMN04489868_1199</name>
</gene>
<comment type="similarity">
    <text evidence="1 2">Belongs to the metallophosphoesterase superfamily. YfcE family.</text>
</comment>
<dbReference type="EMBL" id="FOQE01000019">
    <property type="protein sequence ID" value="SFH74650.1"/>
    <property type="molecule type" value="Genomic_DNA"/>
</dbReference>
<dbReference type="NCBIfam" id="TIGR00040">
    <property type="entry name" value="yfcE"/>
    <property type="match status" value="1"/>
</dbReference>
<evidence type="ECO:0000256" key="2">
    <source>
        <dbReference type="RuleBase" id="RU362039"/>
    </source>
</evidence>
<dbReference type="InterPro" id="IPR024654">
    <property type="entry name" value="Calcineurin-like_PHP_lpxH"/>
</dbReference>
<name>A0A1I3CJ69_9LACT</name>
<dbReference type="Gene3D" id="3.60.21.10">
    <property type="match status" value="1"/>
</dbReference>
<dbReference type="CDD" id="cd00841">
    <property type="entry name" value="MPP_YfcE"/>
    <property type="match status" value="1"/>
</dbReference>
<dbReference type="AlphaFoldDB" id="A0A1I3CJ69"/>
<evidence type="ECO:0000256" key="1">
    <source>
        <dbReference type="ARBA" id="ARBA00008950"/>
    </source>
</evidence>
<organism evidence="4 5">
    <name type="scientific">Pisciglobus halotolerans</name>
    <dbReference type="NCBI Taxonomy" id="745365"/>
    <lineage>
        <taxon>Bacteria</taxon>
        <taxon>Bacillati</taxon>
        <taxon>Bacillota</taxon>
        <taxon>Bacilli</taxon>
        <taxon>Lactobacillales</taxon>
        <taxon>Carnobacteriaceae</taxon>
    </lineage>
</organism>
<dbReference type="RefSeq" id="WP_047390375.1">
    <property type="nucleotide sequence ID" value="NZ_FOQE01000019.1"/>
</dbReference>
<dbReference type="EC" id="3.1.4.-" evidence="2"/>
<dbReference type="SUPFAM" id="SSF56300">
    <property type="entry name" value="Metallo-dependent phosphatases"/>
    <property type="match status" value="1"/>
</dbReference>
<evidence type="ECO:0000259" key="3">
    <source>
        <dbReference type="Pfam" id="PF12850"/>
    </source>
</evidence>
<keyword evidence="2" id="KW-0479">Metal-binding</keyword>
<dbReference type="OrthoDB" id="9800565at2"/>